<evidence type="ECO:0000313" key="1">
    <source>
        <dbReference type="Proteomes" id="UP000887576"/>
    </source>
</evidence>
<name>A0AC34R3V5_9BILA</name>
<reference evidence="2" key="1">
    <citation type="submission" date="2022-11" db="UniProtKB">
        <authorList>
            <consortium name="WormBaseParasite"/>
        </authorList>
    </citation>
    <scope>IDENTIFICATION</scope>
</reference>
<dbReference type="WBParaSite" id="JU765_v2.g3133.t2">
    <property type="protein sequence ID" value="JU765_v2.g3133.t2"/>
    <property type="gene ID" value="JU765_v2.g3133"/>
</dbReference>
<proteinExistence type="predicted"/>
<organism evidence="1 2">
    <name type="scientific">Panagrolaimus sp. JU765</name>
    <dbReference type="NCBI Taxonomy" id="591449"/>
    <lineage>
        <taxon>Eukaryota</taxon>
        <taxon>Metazoa</taxon>
        <taxon>Ecdysozoa</taxon>
        <taxon>Nematoda</taxon>
        <taxon>Chromadorea</taxon>
        <taxon>Rhabditida</taxon>
        <taxon>Tylenchina</taxon>
        <taxon>Panagrolaimomorpha</taxon>
        <taxon>Panagrolaimoidea</taxon>
        <taxon>Panagrolaimidae</taxon>
        <taxon>Panagrolaimus</taxon>
    </lineage>
</organism>
<dbReference type="Proteomes" id="UP000887576">
    <property type="component" value="Unplaced"/>
</dbReference>
<accession>A0AC34R3V5</accession>
<sequence length="576" mass="65083">MRWLLILVAVLSATNAAVVETPFGKVSGFEHETPSGKVADIFLGIPYAEAPIDELRFEKPVPIKPWPSVLNTTQFPRPCAVHDPIFAADASEDCLYLNVYRPKTKSAFPKGYPILVWIHGGGWMMGSSEYYGYKAVTDNFIPHGIMVVSIQYRLGPWGFFSSGDSRMPGNNGLWDQVQALKFINRIAKSFGGDAKRVTLMGQSAGSASVSWLSLNAETDNLFQQTIELSGSVYAAWTRSNEVVDFSFDLAKRLGCKPKSPSLKNCLKKFTMADIQERTAGIGLFKQDTNFAFMNPRIDGKFIRGINFDDSLKKAPKRPTLIGVTSQDSLFWSYEQLGLMPADEIYNLPEDEVQTYSRQKMIQFIRRNVATKERFGARSEEAINDIVTHYADNDAPEEPDNLFYFERFTQMLSDLHFNLPAVREARLKSIAGYPVFFQMYSYEKPLEVTEYPIHGTPHGAEIDPLFKTFVYAGFGEDENDEKIRKTFVGFLASFVQTGNPSTKQTRVLPVTNSTFPYVDIDLQPKIKSNPFGDHYVFWEKMARKYGFDVSKGINLRAPLSYTYEPKPQTSPFLRLSQ</sequence>
<protein>
    <submittedName>
        <fullName evidence="2">Carboxylic ester hydrolase</fullName>
    </submittedName>
</protein>
<evidence type="ECO:0000313" key="2">
    <source>
        <dbReference type="WBParaSite" id="JU765_v2.g3133.t2"/>
    </source>
</evidence>